<dbReference type="SUPFAM" id="SSF54637">
    <property type="entry name" value="Thioesterase/thiol ester dehydrase-isomerase"/>
    <property type="match status" value="1"/>
</dbReference>
<evidence type="ECO:0008006" key="5">
    <source>
        <dbReference type="Google" id="ProtNLM"/>
    </source>
</evidence>
<sequence>MTKPRAGQVYSKTLAELVKRPSALLLQYSPTVLKYVLGLLFLVNIRSWPLVWHYNVLIRPVYEIRFRWWAIWWRNIFSSKKQLQKVHEKFLRELCPVGEDPTRYTVSVKQWAGPDDCDFNFHLSNSSYPKQLDTARFRAALRICPTFYRAGGWVPLGATHFKFIREIPIFANYEMRMSMPAWDEKWCYVVTRYVTKGKGKSKKPHTNGSAAPEKPIPSGDHASFPQLHTPASPSGTSTPARESTPPSSNPAERIAALVGAEPDGATLHCIAISELCFKVGRITVPPAVVFGIEGFSAPPPPGSELAAAGVTRYSHAHPPPNFVKSLEIQAPDRPHGHARALQKFLKGGWRDVPEGERWWEDALGGEIEARRARNLEALMGVRVGMDGALSTYV</sequence>
<dbReference type="InterPro" id="IPR051490">
    <property type="entry name" value="THEM6_lcsJ_thioesterase"/>
</dbReference>
<feature type="region of interest" description="Disordered" evidence="2">
    <location>
        <begin position="198"/>
        <end position="251"/>
    </location>
</feature>
<reference evidence="3 4" key="1">
    <citation type="submission" date="2021-08" db="EMBL/GenBank/DDBJ databases">
        <title>Draft Genome Sequence of Phanerochaete sordida strain YK-624.</title>
        <authorList>
            <person name="Mori T."/>
            <person name="Dohra H."/>
            <person name="Suzuki T."/>
            <person name="Kawagishi H."/>
            <person name="Hirai H."/>
        </authorList>
    </citation>
    <scope>NUCLEOTIDE SEQUENCE [LARGE SCALE GENOMIC DNA]</scope>
    <source>
        <strain evidence="3 4">YK-624</strain>
    </source>
</reference>
<dbReference type="PANTHER" id="PTHR12475">
    <property type="match status" value="1"/>
</dbReference>
<organism evidence="3 4">
    <name type="scientific">Phanerochaete sordida</name>
    <dbReference type="NCBI Taxonomy" id="48140"/>
    <lineage>
        <taxon>Eukaryota</taxon>
        <taxon>Fungi</taxon>
        <taxon>Dikarya</taxon>
        <taxon>Basidiomycota</taxon>
        <taxon>Agaricomycotina</taxon>
        <taxon>Agaricomycetes</taxon>
        <taxon>Polyporales</taxon>
        <taxon>Phanerochaetaceae</taxon>
        <taxon>Phanerochaete</taxon>
    </lineage>
</organism>
<accession>A0A9P3LIF4</accession>
<protein>
    <recommendedName>
        <fullName evidence="5">Thioesterase/thiol ester dehydrase-isomerase</fullName>
    </recommendedName>
</protein>
<comment type="caution">
    <text evidence="3">The sequence shown here is derived from an EMBL/GenBank/DDBJ whole genome shotgun (WGS) entry which is preliminary data.</text>
</comment>
<dbReference type="AlphaFoldDB" id="A0A9P3LIF4"/>
<gene>
    <name evidence="3" type="ORF">PsYK624_122960</name>
</gene>
<name>A0A9P3LIF4_9APHY</name>
<dbReference type="PANTHER" id="PTHR12475:SF4">
    <property type="entry name" value="PROTEIN THEM6"/>
    <property type="match status" value="1"/>
</dbReference>
<dbReference type="Proteomes" id="UP000703269">
    <property type="component" value="Unassembled WGS sequence"/>
</dbReference>
<comment type="similarity">
    <text evidence="1">Belongs to the lcsJ thioesterase family.</text>
</comment>
<dbReference type="OrthoDB" id="265761at2759"/>
<dbReference type="EMBL" id="BPQB01000056">
    <property type="protein sequence ID" value="GJE96103.1"/>
    <property type="molecule type" value="Genomic_DNA"/>
</dbReference>
<evidence type="ECO:0000313" key="4">
    <source>
        <dbReference type="Proteomes" id="UP000703269"/>
    </source>
</evidence>
<dbReference type="InterPro" id="IPR029069">
    <property type="entry name" value="HotDog_dom_sf"/>
</dbReference>
<dbReference type="Pfam" id="PF13279">
    <property type="entry name" value="4HBT_2"/>
    <property type="match status" value="1"/>
</dbReference>
<dbReference type="CDD" id="cd00586">
    <property type="entry name" value="4HBT"/>
    <property type="match status" value="1"/>
</dbReference>
<proteinExistence type="inferred from homology"/>
<evidence type="ECO:0000256" key="1">
    <source>
        <dbReference type="ARBA" id="ARBA00038476"/>
    </source>
</evidence>
<keyword evidence="4" id="KW-1185">Reference proteome</keyword>
<evidence type="ECO:0000313" key="3">
    <source>
        <dbReference type="EMBL" id="GJE96103.1"/>
    </source>
</evidence>
<evidence type="ECO:0000256" key="2">
    <source>
        <dbReference type="SAM" id="MobiDB-lite"/>
    </source>
</evidence>
<feature type="compositionally biased region" description="Polar residues" evidence="2">
    <location>
        <begin position="229"/>
        <end position="250"/>
    </location>
</feature>